<dbReference type="EnsemblMetazoa" id="PPA34400.1">
    <property type="protein sequence ID" value="PPA34400.1"/>
    <property type="gene ID" value="WBGene00272769"/>
</dbReference>
<accession>A0A8R1YV63</accession>
<evidence type="ECO:0000313" key="1">
    <source>
        <dbReference type="EnsemblMetazoa" id="PPA34400.1"/>
    </source>
</evidence>
<name>A0A2A6BHL4_PRIPA</name>
<accession>A0A2A6BHL4</accession>
<dbReference type="AlphaFoldDB" id="A0A2A6BHL4"/>
<gene>
    <name evidence="1" type="primary">WBGene00272769</name>
</gene>
<protein>
    <submittedName>
        <fullName evidence="1">Uncharacterized protein</fullName>
    </submittedName>
</protein>
<keyword evidence="2" id="KW-1185">Reference proteome</keyword>
<reference evidence="1" key="2">
    <citation type="submission" date="2022-06" db="UniProtKB">
        <authorList>
            <consortium name="EnsemblMetazoa"/>
        </authorList>
    </citation>
    <scope>IDENTIFICATION</scope>
    <source>
        <strain evidence="1">PS312</strain>
    </source>
</reference>
<dbReference type="Proteomes" id="UP000005239">
    <property type="component" value="Unassembled WGS sequence"/>
</dbReference>
<reference evidence="2" key="1">
    <citation type="journal article" date="2008" name="Nat. Genet.">
        <title>The Pristionchus pacificus genome provides a unique perspective on nematode lifestyle and parasitism.</title>
        <authorList>
            <person name="Dieterich C."/>
            <person name="Clifton S.W."/>
            <person name="Schuster L.N."/>
            <person name="Chinwalla A."/>
            <person name="Delehaunty K."/>
            <person name="Dinkelacker I."/>
            <person name="Fulton L."/>
            <person name="Fulton R."/>
            <person name="Godfrey J."/>
            <person name="Minx P."/>
            <person name="Mitreva M."/>
            <person name="Roeseler W."/>
            <person name="Tian H."/>
            <person name="Witte H."/>
            <person name="Yang S.P."/>
            <person name="Wilson R.K."/>
            <person name="Sommer R.J."/>
        </authorList>
    </citation>
    <scope>NUCLEOTIDE SEQUENCE [LARGE SCALE GENOMIC DNA]</scope>
    <source>
        <strain evidence="2">PS312</strain>
    </source>
</reference>
<evidence type="ECO:0000313" key="2">
    <source>
        <dbReference type="Proteomes" id="UP000005239"/>
    </source>
</evidence>
<proteinExistence type="predicted"/>
<sequence length="260" mass="30493">MKTFLIFLVVACVSVATPMDEDPVSTRMLFCHNLTLTYIFDKPSLTLEDQKVLGICMSDYRTFFLRKFGMNYKDLDEFEANFERDLPELLEGLNDAARAFFKRIQGTQSLKDLVDFNQYLYRHSLPTFDKSFVYIRDIVAYVGIASSYEKSVLTRMLCHYLAFTRYYIIFQYFFARSELTYEETSFTEWFGINYKDLNEFKDRFERDRPEMIDALADALGAFYVRIKGTQTLKDLGDLNTYLGNHGLPTYDDLRNIIGSL</sequence>
<organism evidence="1 2">
    <name type="scientific">Pristionchus pacificus</name>
    <name type="common">Parasitic nematode worm</name>
    <dbReference type="NCBI Taxonomy" id="54126"/>
    <lineage>
        <taxon>Eukaryota</taxon>
        <taxon>Metazoa</taxon>
        <taxon>Ecdysozoa</taxon>
        <taxon>Nematoda</taxon>
        <taxon>Chromadorea</taxon>
        <taxon>Rhabditida</taxon>
        <taxon>Rhabditina</taxon>
        <taxon>Diplogasteromorpha</taxon>
        <taxon>Diplogasteroidea</taxon>
        <taxon>Neodiplogasteridae</taxon>
        <taxon>Pristionchus</taxon>
    </lineage>
</organism>